<dbReference type="EMBL" id="FR872580">
    <property type="protein sequence ID" value="CCB85104.1"/>
    <property type="molecule type" value="Genomic_DNA"/>
</dbReference>
<protein>
    <submittedName>
        <fullName evidence="1">Uncharacterized protein</fullName>
    </submittedName>
</protein>
<organism evidence="1 2">
    <name type="scientific">Parachlamydia acanthamoebae (strain UV7)</name>
    <dbReference type="NCBI Taxonomy" id="765952"/>
    <lineage>
        <taxon>Bacteria</taxon>
        <taxon>Pseudomonadati</taxon>
        <taxon>Chlamydiota</taxon>
        <taxon>Chlamydiia</taxon>
        <taxon>Parachlamydiales</taxon>
        <taxon>Parachlamydiaceae</taxon>
        <taxon>Parachlamydia</taxon>
    </lineage>
</organism>
<dbReference type="RefSeq" id="WP_006341491.1">
    <property type="nucleotide sequence ID" value="NC_015702.1"/>
</dbReference>
<evidence type="ECO:0000313" key="2">
    <source>
        <dbReference type="Proteomes" id="UP000000495"/>
    </source>
</evidence>
<dbReference type="AlphaFoldDB" id="F8KV30"/>
<evidence type="ECO:0000313" key="1">
    <source>
        <dbReference type="EMBL" id="CCB85104.1"/>
    </source>
</evidence>
<reference evidence="1 2" key="2">
    <citation type="journal article" date="2011" name="Mol. Biol. Evol.">
        <title>Unity in variety--the pan-genome of the Chlamydiae.</title>
        <authorList>
            <person name="Collingro A."/>
            <person name="Tischler P."/>
            <person name="Weinmaier T."/>
            <person name="Penz T."/>
            <person name="Heinz E."/>
            <person name="Brunham R.C."/>
            <person name="Read T.D."/>
            <person name="Bavoil P.M."/>
            <person name="Sachse K."/>
            <person name="Kahane S."/>
            <person name="Friedman M.G."/>
            <person name="Rattei T."/>
            <person name="Myers G.S."/>
            <person name="Horn M."/>
        </authorList>
    </citation>
    <scope>NUCLEOTIDE SEQUENCE [LARGE SCALE GENOMIC DNA]</scope>
    <source>
        <strain evidence="2">UV7</strain>
    </source>
</reference>
<dbReference type="KEGG" id="puv:PUV_01540"/>
<sequence length="336" mass="38936">MNRIDQFTDQASRLLFFAVEDKKHSLAVEEWVASLPENLTPLQQNQAYAALDLIDTHLRRKTKRLFSIFMAKAKKERMRKAMDLIQEAKTRLSYDSSLTSEVEARLKFYGNTAHRLGIKRAAEHDALSIKVMSAKFWEHAKNYSEYEKYMRLFFQGEHMLIEENETYALYDCLRVARRGAYLRGSSHYDHGTINGKTGGPPPMNKTITAVANPQYAITGPQIKSLLFGRVKLAVDEKDNPLFGKTFEQSCQEAGKKKKEAPKRFKQYTFVQTEWAPDSDTIYSKNFWKHRVFSFFLYKCRKLFHFEKPNVGPYGYGHADKGYNAKSNPTLIRLKPL</sequence>
<dbReference type="STRING" id="765952.PUV_01540"/>
<accession>F8KV30</accession>
<keyword evidence="2" id="KW-1185">Reference proteome</keyword>
<reference key="1">
    <citation type="journal article" date="2011" name="Mol. Biol. Evol.">
        <title>Unity in variety -- the pan-genome of the Chlamydiae.</title>
        <authorList>
            <person name="Collingro A."/>
            <person name="Tischler P."/>
            <person name="Weinmaier T."/>
            <person name="Penz T."/>
            <person name="Heinz E."/>
            <person name="Brunham R.C."/>
            <person name="Read T.D."/>
            <person name="Bavoil P.M."/>
            <person name="Sachse K."/>
            <person name="Kahane S."/>
            <person name="Friedman M.G."/>
            <person name="Rattei T."/>
            <person name="Myers G.S.A."/>
            <person name="Horn M."/>
        </authorList>
    </citation>
    <scope>NUCLEOTIDE SEQUENCE</scope>
    <source>
        <strain>UV7</strain>
    </source>
</reference>
<dbReference type="Proteomes" id="UP000000495">
    <property type="component" value="Chromosome"/>
</dbReference>
<dbReference type="HOGENOM" id="CLU_825963_0_0_0"/>
<name>F8KV30_PARAV</name>
<gene>
    <name evidence="1" type="ordered locus">PUV_01540</name>
</gene>
<proteinExistence type="predicted"/>